<feature type="compositionally biased region" description="Basic and acidic residues" evidence="1">
    <location>
        <begin position="436"/>
        <end position="454"/>
    </location>
</feature>
<evidence type="ECO:0000313" key="3">
    <source>
        <dbReference type="EMBL" id="KAG0267324.1"/>
    </source>
</evidence>
<evidence type="ECO:0000313" key="4">
    <source>
        <dbReference type="Proteomes" id="UP000807716"/>
    </source>
</evidence>
<dbReference type="Gene3D" id="3.30.460.10">
    <property type="entry name" value="Beta Polymerase, domain 2"/>
    <property type="match status" value="1"/>
</dbReference>
<feature type="domain" description="Poly(A) RNA polymerase mitochondrial-like central palm" evidence="2">
    <location>
        <begin position="272"/>
        <end position="403"/>
    </location>
</feature>
<dbReference type="OrthoDB" id="1305878at2759"/>
<feature type="compositionally biased region" description="Low complexity" evidence="1">
    <location>
        <begin position="622"/>
        <end position="632"/>
    </location>
</feature>
<dbReference type="Pfam" id="PF22600">
    <property type="entry name" value="MTPAP-like_central"/>
    <property type="match status" value="1"/>
</dbReference>
<keyword evidence="4" id="KW-1185">Reference proteome</keyword>
<reference evidence="3" key="1">
    <citation type="journal article" date="2020" name="Fungal Divers.">
        <title>Resolving the Mortierellaceae phylogeny through synthesis of multi-gene phylogenetics and phylogenomics.</title>
        <authorList>
            <person name="Vandepol N."/>
            <person name="Liber J."/>
            <person name="Desiro A."/>
            <person name="Na H."/>
            <person name="Kennedy M."/>
            <person name="Barry K."/>
            <person name="Grigoriev I.V."/>
            <person name="Miller A.N."/>
            <person name="O'Donnell K."/>
            <person name="Stajich J.E."/>
            <person name="Bonito G."/>
        </authorList>
    </citation>
    <scope>NUCLEOTIDE SEQUENCE</scope>
    <source>
        <strain evidence="3">BC1065</strain>
    </source>
</reference>
<feature type="compositionally biased region" description="Polar residues" evidence="1">
    <location>
        <begin position="135"/>
        <end position="151"/>
    </location>
</feature>
<feature type="compositionally biased region" description="Basic residues" evidence="1">
    <location>
        <begin position="633"/>
        <end position="642"/>
    </location>
</feature>
<protein>
    <recommendedName>
        <fullName evidence="2">Poly(A) RNA polymerase mitochondrial-like central palm domain-containing protein</fullName>
    </recommendedName>
</protein>
<dbReference type="InterPro" id="IPR054708">
    <property type="entry name" value="MTPAP-like_central"/>
</dbReference>
<feature type="region of interest" description="Disordered" evidence="1">
    <location>
        <begin position="432"/>
        <end position="463"/>
    </location>
</feature>
<dbReference type="EMBL" id="JAAAJB010000077">
    <property type="protein sequence ID" value="KAG0267324.1"/>
    <property type="molecule type" value="Genomic_DNA"/>
</dbReference>
<dbReference type="InterPro" id="IPR043519">
    <property type="entry name" value="NT_sf"/>
</dbReference>
<dbReference type="GO" id="GO:0031123">
    <property type="term" value="P:RNA 3'-end processing"/>
    <property type="evidence" value="ECO:0007669"/>
    <property type="project" value="TreeGrafter"/>
</dbReference>
<feature type="region of interest" description="Disordered" evidence="1">
    <location>
        <begin position="119"/>
        <end position="155"/>
    </location>
</feature>
<dbReference type="SUPFAM" id="SSF81631">
    <property type="entry name" value="PAP/OAS1 substrate-binding domain"/>
    <property type="match status" value="1"/>
</dbReference>
<accession>A0A9P6UA77</accession>
<sequence>MSAFQGEAPAKYSRRELFQLLVEVILFEHANMINPKKGSNTYTISFEDLTDDIGFVSQLLSNHEDEEGRHAALSRYIRRSGLDREETLFLYYRSTLNGSFKLFPHKTRIVIQSDTSASGWSELSDDEGSNDDQDPSLQDSPLNTPSPSPTRRNPFVPKAIEIPALTGAEIQDFLWEYAYINEDYQDVLAILVYHLRQDQWVSPGSGGASTSDGRVTKYTHGHNQNKISTLEKQNQEAVSMAELALQREHEAYEREQHQLKESEERARIALVDRYIQKLHKSHALTEERYNIIEDQRYMLERKISQRLGFPYVRVAFIGSVEFALATNESEVDVMLQCPSQKVSMEALQVILEEEGYEDLAIFPASDIHPVLIRLKEPASGLTFIMCHDSPLRLMNTELISHYAEIDPGRFNPILTATKQLARRHRILAGPETLVIESHEQKEPPSVATEEKNKDEEDEEAGPTTGFFLTSYALTWMVITFLQSTSPPILPNLQASESGRKREAMVDGYDCSFVRTTPGDQFAIAASKNQQSAGELFLAMCRFYGEEFDYIHQQVAVRLGGIRSKLGQHLSIYQQQQTSQPPSPQPQPQRSQSPFPPSPVLPSQPIALSQPSREQLHPHHHPLTLTLPPTHRSSSLRKKKRHSGYYEDGCRSPQPNEQDPHALVLQVMDPFETHKNVAETCTGRRVRYLQHTFRSAYDSLMHGDINTVFHT</sequence>
<dbReference type="PANTHER" id="PTHR12271:SF40">
    <property type="entry name" value="POLY(A) RNA POLYMERASE GLD2"/>
    <property type="match status" value="1"/>
</dbReference>
<evidence type="ECO:0000259" key="2">
    <source>
        <dbReference type="Pfam" id="PF22600"/>
    </source>
</evidence>
<dbReference type="GO" id="GO:0016779">
    <property type="term" value="F:nucleotidyltransferase activity"/>
    <property type="evidence" value="ECO:0007669"/>
    <property type="project" value="UniProtKB-ARBA"/>
</dbReference>
<comment type="caution">
    <text evidence="3">The sequence shown here is derived from an EMBL/GenBank/DDBJ whole genome shotgun (WGS) entry which is preliminary data.</text>
</comment>
<dbReference type="GO" id="GO:0010605">
    <property type="term" value="P:negative regulation of macromolecule metabolic process"/>
    <property type="evidence" value="ECO:0007669"/>
    <property type="project" value="UniProtKB-ARBA"/>
</dbReference>
<organism evidence="3 4">
    <name type="scientific">Actinomortierella ambigua</name>
    <dbReference type="NCBI Taxonomy" id="1343610"/>
    <lineage>
        <taxon>Eukaryota</taxon>
        <taxon>Fungi</taxon>
        <taxon>Fungi incertae sedis</taxon>
        <taxon>Mucoromycota</taxon>
        <taxon>Mortierellomycotina</taxon>
        <taxon>Mortierellomycetes</taxon>
        <taxon>Mortierellales</taxon>
        <taxon>Mortierellaceae</taxon>
        <taxon>Actinomortierella</taxon>
    </lineage>
</organism>
<feature type="region of interest" description="Disordered" evidence="1">
    <location>
        <begin position="572"/>
        <end position="657"/>
    </location>
</feature>
<dbReference type="PANTHER" id="PTHR12271">
    <property type="entry name" value="POLY A POLYMERASE CID PAP -RELATED"/>
    <property type="match status" value="1"/>
</dbReference>
<proteinExistence type="predicted"/>
<gene>
    <name evidence="3" type="ORF">DFQ27_008884</name>
</gene>
<name>A0A9P6UA77_9FUNG</name>
<dbReference type="AlphaFoldDB" id="A0A9P6UA77"/>
<dbReference type="Gene3D" id="1.10.1410.10">
    <property type="match status" value="1"/>
</dbReference>
<feature type="compositionally biased region" description="Acidic residues" evidence="1">
    <location>
        <begin position="123"/>
        <end position="134"/>
    </location>
</feature>
<dbReference type="Proteomes" id="UP000807716">
    <property type="component" value="Unassembled WGS sequence"/>
</dbReference>
<evidence type="ECO:0000256" key="1">
    <source>
        <dbReference type="SAM" id="MobiDB-lite"/>
    </source>
</evidence>